<evidence type="ECO:0000256" key="5">
    <source>
        <dbReference type="ARBA" id="ARBA00022679"/>
    </source>
</evidence>
<keyword evidence="15 20" id="KW-0238">DNA-binding</keyword>
<dbReference type="GO" id="GO:0016035">
    <property type="term" value="C:zeta DNA polymerase complex"/>
    <property type="evidence" value="ECO:0007669"/>
    <property type="project" value="InterPro"/>
</dbReference>
<dbReference type="Gene3D" id="1.10.132.60">
    <property type="entry name" value="DNA polymerase family B, C-terminal domain"/>
    <property type="match status" value="1"/>
</dbReference>
<dbReference type="EMBL" id="MCGT01000035">
    <property type="protein sequence ID" value="ORX46984.1"/>
    <property type="molecule type" value="Genomic_DNA"/>
</dbReference>
<keyword evidence="9" id="KW-0227">DNA damage</keyword>
<dbReference type="GO" id="GO:0000166">
    <property type="term" value="F:nucleotide binding"/>
    <property type="evidence" value="ECO:0007669"/>
    <property type="project" value="InterPro"/>
</dbReference>
<dbReference type="PANTHER" id="PTHR45812">
    <property type="entry name" value="DNA POLYMERASE ZETA CATALYTIC SUBUNIT"/>
    <property type="match status" value="1"/>
</dbReference>
<keyword evidence="10" id="KW-0863">Zinc-finger</keyword>
<comment type="caution">
    <text evidence="23">The sequence shown here is derived from an EMBL/GenBank/DDBJ whole genome shotgun (WGS) entry which is preliminary data.</text>
</comment>
<comment type="cofactor">
    <cofactor evidence="1">
        <name>[4Fe-4S] cluster</name>
        <dbReference type="ChEBI" id="CHEBI:49883"/>
    </cofactor>
</comment>
<dbReference type="Gene3D" id="1.10.287.690">
    <property type="entry name" value="Helix hairpin bin"/>
    <property type="match status" value="1"/>
</dbReference>
<dbReference type="GO" id="GO:0003677">
    <property type="term" value="F:DNA binding"/>
    <property type="evidence" value="ECO:0007669"/>
    <property type="project" value="UniProtKB-KW"/>
</dbReference>
<evidence type="ECO:0000256" key="14">
    <source>
        <dbReference type="ARBA" id="ARBA00023014"/>
    </source>
</evidence>
<dbReference type="OrthoDB" id="2414538at2759"/>
<dbReference type="InterPro" id="IPR042087">
    <property type="entry name" value="DNA_pol_B_thumb"/>
</dbReference>
<dbReference type="SMART" id="SM00486">
    <property type="entry name" value="POLBc"/>
    <property type="match status" value="1"/>
</dbReference>
<evidence type="ECO:0000256" key="13">
    <source>
        <dbReference type="ARBA" id="ARBA00023004"/>
    </source>
</evidence>
<evidence type="ECO:0000313" key="23">
    <source>
        <dbReference type="EMBL" id="ORX46984.1"/>
    </source>
</evidence>
<comment type="subunit">
    <text evidence="19">Forms DNA polymerase zeta with REV7.</text>
</comment>
<dbReference type="CDD" id="cd05778">
    <property type="entry name" value="DNA_polB_zeta_exo"/>
    <property type="match status" value="1"/>
</dbReference>
<dbReference type="GO" id="GO:0005634">
    <property type="term" value="C:nucleus"/>
    <property type="evidence" value="ECO:0007669"/>
    <property type="project" value="UniProtKB-SubCell"/>
</dbReference>
<dbReference type="GO" id="GO:0051539">
    <property type="term" value="F:4 iron, 4 sulfur cluster binding"/>
    <property type="evidence" value="ECO:0007669"/>
    <property type="project" value="UniProtKB-KW"/>
</dbReference>
<dbReference type="EC" id="2.7.7.7" evidence="20"/>
<dbReference type="Proteomes" id="UP000242146">
    <property type="component" value="Unassembled WGS sequence"/>
</dbReference>
<comment type="similarity">
    <text evidence="3 20">Belongs to the DNA polymerase type-B family.</text>
</comment>
<evidence type="ECO:0000259" key="21">
    <source>
        <dbReference type="Pfam" id="PF00136"/>
    </source>
</evidence>
<dbReference type="InterPro" id="IPR036397">
    <property type="entry name" value="RNaseH_sf"/>
</dbReference>
<evidence type="ECO:0000256" key="10">
    <source>
        <dbReference type="ARBA" id="ARBA00022771"/>
    </source>
</evidence>
<evidence type="ECO:0000256" key="6">
    <source>
        <dbReference type="ARBA" id="ARBA00022695"/>
    </source>
</evidence>
<dbReference type="GO" id="GO:0000724">
    <property type="term" value="P:double-strand break repair via homologous recombination"/>
    <property type="evidence" value="ECO:0007669"/>
    <property type="project" value="TreeGrafter"/>
</dbReference>
<organism evidence="23 24">
    <name type="scientific">Hesseltinella vesiculosa</name>
    <dbReference type="NCBI Taxonomy" id="101127"/>
    <lineage>
        <taxon>Eukaryota</taxon>
        <taxon>Fungi</taxon>
        <taxon>Fungi incertae sedis</taxon>
        <taxon>Mucoromycota</taxon>
        <taxon>Mucoromycotina</taxon>
        <taxon>Mucoromycetes</taxon>
        <taxon>Mucorales</taxon>
        <taxon>Cunninghamellaceae</taxon>
        <taxon>Hesseltinella</taxon>
    </lineage>
</organism>
<evidence type="ECO:0000256" key="20">
    <source>
        <dbReference type="RuleBase" id="RU000442"/>
    </source>
</evidence>
<dbReference type="InterPro" id="IPR006172">
    <property type="entry name" value="DNA-dir_DNA_pol_B"/>
</dbReference>
<keyword evidence="14" id="KW-0411">Iron-sulfur</keyword>
<keyword evidence="8" id="KW-0479">Metal-binding</keyword>
<reference evidence="23 24" key="1">
    <citation type="submission" date="2016-07" db="EMBL/GenBank/DDBJ databases">
        <title>Pervasive Adenine N6-methylation of Active Genes in Fungi.</title>
        <authorList>
            <consortium name="DOE Joint Genome Institute"/>
            <person name="Mondo S.J."/>
            <person name="Dannebaum R.O."/>
            <person name="Kuo R.C."/>
            <person name="Labutti K."/>
            <person name="Haridas S."/>
            <person name="Kuo A."/>
            <person name="Salamov A."/>
            <person name="Ahrendt S.R."/>
            <person name="Lipzen A."/>
            <person name="Sullivan W."/>
            <person name="Andreopoulos W.B."/>
            <person name="Clum A."/>
            <person name="Lindquist E."/>
            <person name="Daum C."/>
            <person name="Ramamoorthy G.K."/>
            <person name="Gryganskyi A."/>
            <person name="Culley D."/>
            <person name="Magnuson J.K."/>
            <person name="James T.Y."/>
            <person name="O'Malley M.A."/>
            <person name="Stajich J.E."/>
            <person name="Spatafora J.W."/>
            <person name="Visel A."/>
            <person name="Grigoriev I.V."/>
        </authorList>
    </citation>
    <scope>NUCLEOTIDE SEQUENCE [LARGE SCALE GENOMIC DNA]</scope>
    <source>
        <strain evidence="23 24">NRRL 3301</strain>
    </source>
</reference>
<keyword evidence="16" id="KW-0234">DNA repair</keyword>
<comment type="catalytic activity">
    <reaction evidence="18 20">
        <text>DNA(n) + a 2'-deoxyribonucleoside 5'-triphosphate = DNA(n+1) + diphosphate</text>
        <dbReference type="Rhea" id="RHEA:22508"/>
        <dbReference type="Rhea" id="RHEA-COMP:17339"/>
        <dbReference type="Rhea" id="RHEA-COMP:17340"/>
        <dbReference type="ChEBI" id="CHEBI:33019"/>
        <dbReference type="ChEBI" id="CHEBI:61560"/>
        <dbReference type="ChEBI" id="CHEBI:173112"/>
        <dbReference type="EC" id="2.7.7.7"/>
    </reaction>
</comment>
<dbReference type="STRING" id="101127.A0A1X2G8F4"/>
<evidence type="ECO:0000256" key="9">
    <source>
        <dbReference type="ARBA" id="ARBA00022763"/>
    </source>
</evidence>
<evidence type="ECO:0000259" key="22">
    <source>
        <dbReference type="Pfam" id="PF03104"/>
    </source>
</evidence>
<dbReference type="InterPro" id="IPR006134">
    <property type="entry name" value="DNA-dir_DNA_pol_B_multi_dom"/>
</dbReference>
<dbReference type="InterPro" id="IPR030559">
    <property type="entry name" value="PolZ_Rev3"/>
</dbReference>
<keyword evidence="11" id="KW-0862">Zinc</keyword>
<evidence type="ECO:0000256" key="12">
    <source>
        <dbReference type="ARBA" id="ARBA00022932"/>
    </source>
</evidence>
<keyword evidence="7 20" id="KW-0235">DNA replication</keyword>
<dbReference type="SUPFAM" id="SSF56672">
    <property type="entry name" value="DNA/RNA polymerases"/>
    <property type="match status" value="1"/>
</dbReference>
<comment type="subcellular location">
    <subcellularLocation>
        <location evidence="2">Nucleus</location>
    </subcellularLocation>
</comment>
<dbReference type="GO" id="GO:0003887">
    <property type="term" value="F:DNA-directed DNA polymerase activity"/>
    <property type="evidence" value="ECO:0007669"/>
    <property type="project" value="UniProtKB-KW"/>
</dbReference>
<dbReference type="InterPro" id="IPR006133">
    <property type="entry name" value="DNA-dir_DNA_pol_B_exonuc"/>
</dbReference>
<dbReference type="SUPFAM" id="SSF53098">
    <property type="entry name" value="Ribonuclease H-like"/>
    <property type="match status" value="1"/>
</dbReference>
<dbReference type="Pfam" id="PF03104">
    <property type="entry name" value="DNA_pol_B_exo1"/>
    <property type="match status" value="1"/>
</dbReference>
<name>A0A1X2G8F4_9FUNG</name>
<dbReference type="GO" id="GO:0042276">
    <property type="term" value="P:error-prone translesion synthesis"/>
    <property type="evidence" value="ECO:0007669"/>
    <property type="project" value="TreeGrafter"/>
</dbReference>
<evidence type="ECO:0000256" key="16">
    <source>
        <dbReference type="ARBA" id="ARBA00023204"/>
    </source>
</evidence>
<keyword evidence="5 20" id="KW-0808">Transferase</keyword>
<dbReference type="AlphaFoldDB" id="A0A1X2G8F4"/>
<keyword evidence="24" id="KW-1185">Reference proteome</keyword>
<dbReference type="FunFam" id="3.30.420.10:FF:000024">
    <property type="entry name" value="DNA polymerase zeta catalytic subunit"/>
    <property type="match status" value="1"/>
</dbReference>
<evidence type="ECO:0000256" key="18">
    <source>
        <dbReference type="ARBA" id="ARBA00049244"/>
    </source>
</evidence>
<sequence length="830" mass="95442">MQKTTRVQHHLDLLSAEIFASTREKLRPDPAHDVVQAVFWCLQTEDSLVPRNSSQGDYRIGVIALKTFDISKIGVTDLDIQYKSSEKDLLLAVIDKVRLFDPDILVGYELHNASWGYLIERGLTYGIVLTDELARVHCDTQAILHDRWGYRKASVFRVIGRHMLNVWRLMRSEFDLTSYRFENIAFHLLHQRMPHYSFQTLTKWYEDGPSLLRHRLFRYYLDRVQMNLDILDVSEVVSQTAQSSRVFGIDFYSALTRGSQFKVESVMLRIAKPENFIVISPSRKQVGEQRAIECLPLILEPMSQFYNSPLLVLDFQSLYPSIMIAYNYCYSTCLGRIQPPGQDDNKFGVTHLELPKGLLGKLEDHLNVSPNGVAYVKPYIRKSLLARMLTEILETRVMIKNAMKDYKNDVGLIRLLNARQLTLKYIANVTYGYTAAAFSGRMPNVEISDSIVQSGREILQRTIQTINDNQQWGGKVVYGDTDSVFVYLHGRTREQAFDIGQDIADTITGMNPAPIKLKFEKVYHPCVLITKKRYVGFKFERVDDKEPEFDAKGIETVRRDGTPATQKIMESCIKIFFRTQDLSEVKKYLYDQWAKILSNRMSPQDFIIAKEVRLGSYRSLPHGAQVAHTDMSTDPRAEPQYGERVPYVVVYRGPNARLKDRVMKPEALLQNPSLRLDGEYYIRKQIIPPLERVFQLVGADIRSWYEEMPRSQKAMALSIAQTTNIQEGAVNRIDRYYASSYCLVCRKLAGQYRLTKLLKLCEHCSSLNVIDVAPCETSTSCQGWVDLPCDSLDCPVYYERRKVFQDILGAAVYEALVEDLEAHQQEINQS</sequence>
<accession>A0A1X2G8F4</accession>
<feature type="domain" description="DNA-directed DNA polymerase family B exonuclease" evidence="22">
    <location>
        <begin position="10"/>
        <end position="183"/>
    </location>
</feature>
<dbReference type="InterPro" id="IPR017964">
    <property type="entry name" value="DNA-dir_DNA_pol_B_CS"/>
</dbReference>
<protein>
    <recommendedName>
        <fullName evidence="20">DNA polymerase</fullName>
        <ecNumber evidence="20">2.7.7.7</ecNumber>
    </recommendedName>
</protein>
<dbReference type="CDD" id="cd05534">
    <property type="entry name" value="POLBc_zeta"/>
    <property type="match status" value="1"/>
</dbReference>
<keyword evidence="17" id="KW-0539">Nucleus</keyword>
<evidence type="ECO:0000256" key="8">
    <source>
        <dbReference type="ARBA" id="ARBA00022723"/>
    </source>
</evidence>
<dbReference type="PRINTS" id="PR00106">
    <property type="entry name" value="DNAPOLB"/>
</dbReference>
<dbReference type="InterPro" id="IPR043502">
    <property type="entry name" value="DNA/RNA_pol_sf"/>
</dbReference>
<evidence type="ECO:0000256" key="15">
    <source>
        <dbReference type="ARBA" id="ARBA00023125"/>
    </source>
</evidence>
<evidence type="ECO:0000256" key="3">
    <source>
        <dbReference type="ARBA" id="ARBA00005755"/>
    </source>
</evidence>
<dbReference type="FunFam" id="1.10.287.690:FF:000002">
    <property type="entry name" value="DNA polymerase zeta"/>
    <property type="match status" value="1"/>
</dbReference>
<evidence type="ECO:0000256" key="4">
    <source>
        <dbReference type="ARBA" id="ARBA00022485"/>
    </source>
</evidence>
<dbReference type="PROSITE" id="PS00116">
    <property type="entry name" value="DNA_POLYMERASE_B"/>
    <property type="match status" value="1"/>
</dbReference>
<evidence type="ECO:0000256" key="1">
    <source>
        <dbReference type="ARBA" id="ARBA00001966"/>
    </source>
</evidence>
<keyword evidence="13" id="KW-0408">Iron</keyword>
<evidence type="ECO:0000256" key="19">
    <source>
        <dbReference type="ARBA" id="ARBA00066055"/>
    </source>
</evidence>
<dbReference type="Gene3D" id="3.90.1600.10">
    <property type="entry name" value="Palm domain of DNA polymerase"/>
    <property type="match status" value="1"/>
</dbReference>
<dbReference type="PANTHER" id="PTHR45812:SF1">
    <property type="entry name" value="DNA POLYMERASE ZETA CATALYTIC SUBUNIT"/>
    <property type="match status" value="1"/>
</dbReference>
<evidence type="ECO:0000313" key="24">
    <source>
        <dbReference type="Proteomes" id="UP000242146"/>
    </source>
</evidence>
<evidence type="ECO:0000256" key="7">
    <source>
        <dbReference type="ARBA" id="ARBA00022705"/>
    </source>
</evidence>
<evidence type="ECO:0000256" key="11">
    <source>
        <dbReference type="ARBA" id="ARBA00022833"/>
    </source>
</evidence>
<feature type="domain" description="DNA-directed DNA polymerase family B multifunctional" evidence="21">
    <location>
        <begin position="250"/>
        <end position="696"/>
    </location>
</feature>
<proteinExistence type="inferred from homology"/>
<dbReference type="InterPro" id="IPR023211">
    <property type="entry name" value="DNA_pol_palm_dom_sf"/>
</dbReference>
<keyword evidence="4" id="KW-0004">4Fe-4S</keyword>
<dbReference type="GO" id="GO:0006260">
    <property type="term" value="P:DNA replication"/>
    <property type="evidence" value="ECO:0007669"/>
    <property type="project" value="UniProtKB-KW"/>
</dbReference>
<keyword evidence="12 20" id="KW-0239">DNA-directed DNA polymerase</keyword>
<dbReference type="FunFam" id="1.10.132.60:FF:000007">
    <property type="entry name" value="DNA polymerase"/>
    <property type="match status" value="1"/>
</dbReference>
<dbReference type="Gene3D" id="3.30.420.10">
    <property type="entry name" value="Ribonuclease H-like superfamily/Ribonuclease H"/>
    <property type="match status" value="1"/>
</dbReference>
<keyword evidence="6 20" id="KW-0548">Nucleotidyltransferase</keyword>
<dbReference type="InterPro" id="IPR012337">
    <property type="entry name" value="RNaseH-like_sf"/>
</dbReference>
<evidence type="ECO:0000256" key="2">
    <source>
        <dbReference type="ARBA" id="ARBA00004123"/>
    </source>
</evidence>
<dbReference type="GO" id="GO:0008270">
    <property type="term" value="F:zinc ion binding"/>
    <property type="evidence" value="ECO:0007669"/>
    <property type="project" value="UniProtKB-KW"/>
</dbReference>
<dbReference type="Pfam" id="PF00136">
    <property type="entry name" value="DNA_pol_B"/>
    <property type="match status" value="1"/>
</dbReference>
<gene>
    <name evidence="23" type="ORF">DM01DRAFT_1396597</name>
</gene>
<evidence type="ECO:0000256" key="17">
    <source>
        <dbReference type="ARBA" id="ARBA00023242"/>
    </source>
</evidence>